<dbReference type="InterPro" id="IPR013342">
    <property type="entry name" value="Mandelate_racemase_C"/>
</dbReference>
<evidence type="ECO:0000313" key="5">
    <source>
        <dbReference type="EMBL" id="MWG34998.1"/>
    </source>
</evidence>
<dbReference type="Gene3D" id="3.20.20.120">
    <property type="entry name" value="Enolase-like C-terminal domain"/>
    <property type="match status" value="1"/>
</dbReference>
<gene>
    <name evidence="5" type="ORF">GQS65_10950</name>
</gene>
<dbReference type="SMART" id="SM00922">
    <property type="entry name" value="MR_MLE"/>
    <property type="match status" value="1"/>
</dbReference>
<comment type="caution">
    <text evidence="5">The sequence shown here is derived from an EMBL/GenBank/DDBJ whole genome shotgun (WGS) entry which is preliminary data.</text>
</comment>
<dbReference type="PANTHER" id="PTHR48080">
    <property type="entry name" value="D-GALACTONATE DEHYDRATASE-RELATED"/>
    <property type="match status" value="1"/>
</dbReference>
<dbReference type="CDD" id="cd03316">
    <property type="entry name" value="MR_like"/>
    <property type="match status" value="1"/>
</dbReference>
<dbReference type="EC" id="4.2.1.40" evidence="3"/>
<dbReference type="PANTHER" id="PTHR48080:SF4">
    <property type="entry name" value="GLUCARATE DEHYDRATASE"/>
    <property type="match status" value="1"/>
</dbReference>
<evidence type="ECO:0000256" key="2">
    <source>
        <dbReference type="ARBA" id="ARBA00005183"/>
    </source>
</evidence>
<dbReference type="SUPFAM" id="SSF54826">
    <property type="entry name" value="Enolase N-terminal domain-like"/>
    <property type="match status" value="1"/>
</dbReference>
<keyword evidence="6" id="KW-1185">Reference proteome</keyword>
<proteinExistence type="predicted"/>
<organism evidence="5 6">
    <name type="scientific">Halomarina oriensis</name>
    <dbReference type="NCBI Taxonomy" id="671145"/>
    <lineage>
        <taxon>Archaea</taxon>
        <taxon>Methanobacteriati</taxon>
        <taxon>Methanobacteriota</taxon>
        <taxon>Stenosarchaea group</taxon>
        <taxon>Halobacteria</taxon>
        <taxon>Halobacteriales</taxon>
        <taxon>Natronomonadaceae</taxon>
        <taxon>Halomarina</taxon>
    </lineage>
</organism>
<dbReference type="EMBL" id="WSZK01000016">
    <property type="protein sequence ID" value="MWG34998.1"/>
    <property type="molecule type" value="Genomic_DNA"/>
</dbReference>
<dbReference type="Pfam" id="PF13378">
    <property type="entry name" value="MR_MLE_C"/>
    <property type="match status" value="1"/>
</dbReference>
<comment type="pathway">
    <text evidence="2">Carbohydrate acid metabolism; D-glucarate degradation; 2,5-dioxopentanoate from D-glucarate: step 1/2.</text>
</comment>
<name>A0A6B0GTE8_9EURY</name>
<dbReference type="Proteomes" id="UP000451471">
    <property type="component" value="Unassembled WGS sequence"/>
</dbReference>
<dbReference type="InterPro" id="IPR029017">
    <property type="entry name" value="Enolase-like_N"/>
</dbReference>
<dbReference type="AlphaFoldDB" id="A0A6B0GTE8"/>
<dbReference type="RefSeq" id="WP_158204693.1">
    <property type="nucleotide sequence ID" value="NZ_WSZK01000016.1"/>
</dbReference>
<dbReference type="InterPro" id="IPR029065">
    <property type="entry name" value="Enolase_C-like"/>
</dbReference>
<evidence type="ECO:0000256" key="3">
    <source>
        <dbReference type="ARBA" id="ARBA00011973"/>
    </source>
</evidence>
<sequence>MEITAVEAIPVRVPLVPFEEGGIAPYVTNHNELTAMDRVLVRVDTNEGVSGWGEVRAFLSPAATVSVIEEGIAPIVEGHSPFETESLRRLLFIEYTNVDTFFAPVETACWDIVGKVLDRPVYELLGGHGAPEQTARRHREHVDETETSERCEVAYCLGILDPERSAERAVEVRDAGYSVLKTKAGRDWREDVERVVAMHEATNGELEFRLDPNQGWTLDQAVRVGAALEDEGVYLQYMEQPIRVDSHRALARLATRTRQPIGPNEDTYVAHNLRSLVEAGAVDVAVLDLTPAGGITGLRQVAAVADDAGVPTAHHCAFDLGVRTAAVLHAVTGIPGFALPPDTVYYGWERDVITDPFEVEAGTMRVPEGPGLGVDVDMGVVERYRTD</sequence>
<dbReference type="InterPro" id="IPR034593">
    <property type="entry name" value="DgoD-like"/>
</dbReference>
<dbReference type="SFLD" id="SFLDS00001">
    <property type="entry name" value="Enolase"/>
    <property type="match status" value="1"/>
</dbReference>
<dbReference type="SUPFAM" id="SSF51604">
    <property type="entry name" value="Enolase C-terminal domain-like"/>
    <property type="match status" value="1"/>
</dbReference>
<protein>
    <recommendedName>
        <fullName evidence="3">glucarate dehydratase</fullName>
        <ecNumber evidence="3">4.2.1.40</ecNumber>
    </recommendedName>
</protein>
<dbReference type="InterPro" id="IPR013341">
    <property type="entry name" value="Mandelate_racemase_N_dom"/>
</dbReference>
<dbReference type="GO" id="GO:0008872">
    <property type="term" value="F:glucarate dehydratase activity"/>
    <property type="evidence" value="ECO:0007669"/>
    <property type="project" value="UniProtKB-EC"/>
</dbReference>
<evidence type="ECO:0000259" key="4">
    <source>
        <dbReference type="SMART" id="SM00922"/>
    </source>
</evidence>
<dbReference type="Gene3D" id="3.30.390.10">
    <property type="entry name" value="Enolase-like, N-terminal domain"/>
    <property type="match status" value="1"/>
</dbReference>
<feature type="domain" description="Mandelate racemase/muconate lactonizing enzyme C-terminal" evidence="4">
    <location>
        <begin position="162"/>
        <end position="260"/>
    </location>
</feature>
<dbReference type="OrthoDB" id="42605at2157"/>
<reference evidence="5 6" key="1">
    <citation type="submission" date="2019-12" db="EMBL/GenBank/DDBJ databases">
        <title>Halocatena pleomorpha gen. nov. sp. nov., an extremely halophilic archaeon of family Halobacteriaceae isolated from saltpan soil.</title>
        <authorList>
            <person name="Pal Y."/>
            <person name="Verma A."/>
            <person name="Krishnamurthi S."/>
            <person name="Kumar P."/>
        </authorList>
    </citation>
    <scope>NUCLEOTIDE SEQUENCE [LARGE SCALE GENOMIC DNA]</scope>
    <source>
        <strain evidence="5 6">JCM 16495</strain>
    </source>
</reference>
<dbReference type="Pfam" id="PF02746">
    <property type="entry name" value="MR_MLE_N"/>
    <property type="match status" value="1"/>
</dbReference>
<evidence type="ECO:0000313" key="6">
    <source>
        <dbReference type="Proteomes" id="UP000451471"/>
    </source>
</evidence>
<comment type="catalytic activity">
    <reaction evidence="1">
        <text>D-glucarate = 5-dehydro-4-deoxy-D-glucarate + H2O</text>
        <dbReference type="Rhea" id="RHEA:14573"/>
        <dbReference type="ChEBI" id="CHEBI:15377"/>
        <dbReference type="ChEBI" id="CHEBI:30612"/>
        <dbReference type="ChEBI" id="CHEBI:42819"/>
        <dbReference type="EC" id="4.2.1.40"/>
    </reaction>
</comment>
<accession>A0A6B0GTE8</accession>
<dbReference type="InterPro" id="IPR036849">
    <property type="entry name" value="Enolase-like_C_sf"/>
</dbReference>
<evidence type="ECO:0000256" key="1">
    <source>
        <dbReference type="ARBA" id="ARBA00001426"/>
    </source>
</evidence>